<evidence type="ECO:0000313" key="1">
    <source>
        <dbReference type="EMBL" id="KAF2555217.1"/>
    </source>
</evidence>
<gene>
    <name evidence="1" type="ORF">F2Q68_00014359</name>
</gene>
<protein>
    <submittedName>
        <fullName evidence="1">Uncharacterized protein</fullName>
    </submittedName>
</protein>
<accession>A0A8S9HET7</accession>
<evidence type="ECO:0000313" key="2">
    <source>
        <dbReference type="Proteomes" id="UP000712281"/>
    </source>
</evidence>
<dbReference type="Proteomes" id="UP000712281">
    <property type="component" value="Unassembled WGS sequence"/>
</dbReference>
<sequence length="67" mass="7086">MSGNTKDKIAVCNNAGKTTPAATAPMANAYANAIVPKKNRKNLAATFCQQEVLRNDLAISLSKHKGN</sequence>
<reference evidence="1" key="1">
    <citation type="submission" date="2019-12" db="EMBL/GenBank/DDBJ databases">
        <title>Genome sequencing and annotation of Brassica cretica.</title>
        <authorList>
            <person name="Studholme D.J."/>
            <person name="Sarris P.F."/>
        </authorList>
    </citation>
    <scope>NUCLEOTIDE SEQUENCE</scope>
    <source>
        <strain evidence="1">PFS-001/15</strain>
        <tissue evidence="1">Leaf</tissue>
    </source>
</reference>
<dbReference type="AlphaFoldDB" id="A0A8S9HET7"/>
<dbReference type="EMBL" id="QGKW02001940">
    <property type="protein sequence ID" value="KAF2555217.1"/>
    <property type="molecule type" value="Genomic_DNA"/>
</dbReference>
<comment type="caution">
    <text evidence="1">The sequence shown here is derived from an EMBL/GenBank/DDBJ whole genome shotgun (WGS) entry which is preliminary data.</text>
</comment>
<organism evidence="1 2">
    <name type="scientific">Brassica cretica</name>
    <name type="common">Mustard</name>
    <dbReference type="NCBI Taxonomy" id="69181"/>
    <lineage>
        <taxon>Eukaryota</taxon>
        <taxon>Viridiplantae</taxon>
        <taxon>Streptophyta</taxon>
        <taxon>Embryophyta</taxon>
        <taxon>Tracheophyta</taxon>
        <taxon>Spermatophyta</taxon>
        <taxon>Magnoliopsida</taxon>
        <taxon>eudicotyledons</taxon>
        <taxon>Gunneridae</taxon>
        <taxon>Pentapetalae</taxon>
        <taxon>rosids</taxon>
        <taxon>malvids</taxon>
        <taxon>Brassicales</taxon>
        <taxon>Brassicaceae</taxon>
        <taxon>Brassiceae</taxon>
        <taxon>Brassica</taxon>
    </lineage>
</organism>
<proteinExistence type="predicted"/>
<name>A0A8S9HET7_BRACR</name>